<proteinExistence type="inferred from homology"/>
<keyword evidence="2" id="KW-0677">Repeat</keyword>
<keyword evidence="5" id="KW-1185">Reference proteome</keyword>
<reference evidence="4 5" key="1">
    <citation type="journal article" date="2011" name="Cell">
        <title>The monarch butterfly genome yields insights into long-distance migration.</title>
        <authorList>
            <person name="Zhan S."/>
            <person name="Merlin C."/>
            <person name="Boore J.L."/>
            <person name="Reppert S.M."/>
        </authorList>
    </citation>
    <scope>NUCLEOTIDE SEQUENCE [LARGE SCALE GENOMIC DNA]</scope>
    <source>
        <strain evidence="4">F-2</strain>
    </source>
</reference>
<dbReference type="eggNOG" id="ENOG502TC4H">
    <property type="taxonomic scope" value="Eukaryota"/>
</dbReference>
<evidence type="ECO:0000313" key="5">
    <source>
        <dbReference type="Proteomes" id="UP000007151"/>
    </source>
</evidence>
<dbReference type="KEGG" id="dpl:KGM_206760"/>
<evidence type="ECO:0000313" key="4">
    <source>
        <dbReference type="EMBL" id="OWR54781.1"/>
    </source>
</evidence>
<organism evidence="4 5">
    <name type="scientific">Danaus plexippus plexippus</name>
    <dbReference type="NCBI Taxonomy" id="278856"/>
    <lineage>
        <taxon>Eukaryota</taxon>
        <taxon>Metazoa</taxon>
        <taxon>Ecdysozoa</taxon>
        <taxon>Arthropoda</taxon>
        <taxon>Hexapoda</taxon>
        <taxon>Insecta</taxon>
        <taxon>Pterygota</taxon>
        <taxon>Neoptera</taxon>
        <taxon>Endopterygota</taxon>
        <taxon>Lepidoptera</taxon>
        <taxon>Glossata</taxon>
        <taxon>Ditrysia</taxon>
        <taxon>Papilionoidea</taxon>
        <taxon>Nymphalidae</taxon>
        <taxon>Danainae</taxon>
        <taxon>Danaini</taxon>
        <taxon>Danaina</taxon>
        <taxon>Danaus</taxon>
        <taxon>Danaus</taxon>
    </lineage>
</organism>
<dbReference type="AlphaFoldDB" id="A0A212FM18"/>
<name>A0A212FM18_DANPL</name>
<evidence type="ECO:0000256" key="2">
    <source>
        <dbReference type="ARBA" id="ARBA00022737"/>
    </source>
</evidence>
<dbReference type="GO" id="GO:0007304">
    <property type="term" value="P:chorion-containing eggshell formation"/>
    <property type="evidence" value="ECO:0007669"/>
    <property type="project" value="InterPro"/>
</dbReference>
<dbReference type="OrthoDB" id="6930117at2759"/>
<dbReference type="Proteomes" id="UP000007151">
    <property type="component" value="Unassembled WGS sequence"/>
</dbReference>
<dbReference type="EMBL" id="AGBW02007667">
    <property type="protein sequence ID" value="OWR54781.1"/>
    <property type="molecule type" value="Genomic_DNA"/>
</dbReference>
<comment type="similarity">
    <text evidence="1 3">Belongs to the chorion protein family.</text>
</comment>
<dbReference type="GO" id="GO:0042600">
    <property type="term" value="C:egg chorion"/>
    <property type="evidence" value="ECO:0007669"/>
    <property type="project" value="InterPro"/>
</dbReference>
<protein>
    <submittedName>
        <fullName evidence="4">Chorion protein</fullName>
    </submittedName>
</protein>
<dbReference type="Pfam" id="PF01723">
    <property type="entry name" value="Chorion_1"/>
    <property type="match status" value="1"/>
</dbReference>
<dbReference type="InterPro" id="IPR002635">
    <property type="entry name" value="Chorion"/>
</dbReference>
<comment type="caution">
    <text evidence="4">The sequence shown here is derived from an EMBL/GenBank/DDBJ whole genome shotgun (WGS) entry which is preliminary data.</text>
</comment>
<evidence type="ECO:0000256" key="1">
    <source>
        <dbReference type="ARBA" id="ARBA00005906"/>
    </source>
</evidence>
<accession>A0A212FM18</accession>
<dbReference type="GO" id="GO:0005213">
    <property type="term" value="F:structural constituent of egg chorion"/>
    <property type="evidence" value="ECO:0007669"/>
    <property type="project" value="InterPro"/>
</dbReference>
<evidence type="ECO:0000256" key="3">
    <source>
        <dbReference type="RuleBase" id="RU004378"/>
    </source>
</evidence>
<sequence length="219" mass="21293">MFKRTLFVCLQALLIQGFSAQCLGPYNGYAADDLAWTAGNPLAWDNGWSASNPLALESVVALGAAAPCASAVYAAGAGPNYSAFLASPAFLSASNGGGLAVTSASPIAATGVTMTSENAYEGPLSVAGTIPFLGAVALEGALPTDGAGAVSYACGNGNVAMLNEDYAGYGVGPLGFEAGISAPAYGLNGLAGPVAEAALPGAVFAAGTRFGGCGCGATY</sequence>
<gene>
    <name evidence="4" type="ORF">KGM_206760</name>
</gene>